<keyword evidence="2" id="KW-1185">Reference proteome</keyword>
<name>A0AAF0CV90_9ENTE</name>
<dbReference type="RefSeq" id="WP_275469379.1">
    <property type="nucleotide sequence ID" value="NZ_CP110232.1"/>
</dbReference>
<evidence type="ECO:0000313" key="2">
    <source>
        <dbReference type="Proteomes" id="UP001179647"/>
    </source>
</evidence>
<proteinExistence type="predicted"/>
<organism evidence="1 2">
    <name type="scientific">Vagococcus intermedius</name>
    <dbReference type="NCBI Taxonomy" id="2991418"/>
    <lineage>
        <taxon>Bacteria</taxon>
        <taxon>Bacillati</taxon>
        <taxon>Bacillota</taxon>
        <taxon>Bacilli</taxon>
        <taxon>Lactobacillales</taxon>
        <taxon>Enterococcaceae</taxon>
        <taxon>Vagococcus</taxon>
    </lineage>
</organism>
<reference evidence="1" key="1">
    <citation type="submission" date="2022-10" db="EMBL/GenBank/DDBJ databases">
        <title>Vagococcus sp. isolated from poultry meat.</title>
        <authorList>
            <person name="Johansson P."/>
            <person name="Bjorkroth J."/>
        </authorList>
    </citation>
    <scope>NUCLEOTIDE SEQUENCE</scope>
    <source>
        <strain evidence="1">STAA11</strain>
    </source>
</reference>
<evidence type="ECO:0000313" key="1">
    <source>
        <dbReference type="EMBL" id="WEG73580.1"/>
    </source>
</evidence>
<gene>
    <name evidence="1" type="ORF">OL234_01345</name>
</gene>
<accession>A0AAF0CV90</accession>
<dbReference type="Proteomes" id="UP001179647">
    <property type="component" value="Chromosome"/>
</dbReference>
<sequence>MKVDKYCEDGILFDVYYRKDNKIAKIKNIGFSIDYSEETVKAYLSAAPHCLDVKEVVEIGYYVKVKDELL</sequence>
<dbReference type="EMBL" id="CP110232">
    <property type="protein sequence ID" value="WEG73580.1"/>
    <property type="molecule type" value="Genomic_DNA"/>
</dbReference>
<dbReference type="KEGG" id="vie:OL234_01345"/>
<dbReference type="AlphaFoldDB" id="A0AAF0CV90"/>
<protein>
    <submittedName>
        <fullName evidence="1">Uncharacterized protein</fullName>
    </submittedName>
</protein>